<dbReference type="SMART" id="SM00225">
    <property type="entry name" value="BTB"/>
    <property type="match status" value="1"/>
</dbReference>
<keyword evidence="3" id="KW-1185">Reference proteome</keyword>
<dbReference type="GO" id="GO:0030544">
    <property type="term" value="F:Hsp70 protein binding"/>
    <property type="evidence" value="ECO:0007669"/>
    <property type="project" value="TreeGrafter"/>
</dbReference>
<dbReference type="InterPro" id="IPR036890">
    <property type="entry name" value="HATPase_C_sf"/>
</dbReference>
<dbReference type="InterPro" id="IPR000210">
    <property type="entry name" value="BTB/POZ_dom"/>
</dbReference>
<dbReference type="OMA" id="QTMYHWT"/>
<feature type="domain" description="BTB" evidence="1">
    <location>
        <begin position="2675"/>
        <end position="2736"/>
    </location>
</feature>
<dbReference type="Pfam" id="PF25794">
    <property type="entry name" value="SACS"/>
    <property type="match status" value="2"/>
</dbReference>
<dbReference type="InterPro" id="IPR058210">
    <property type="entry name" value="SACS/Nov_dom"/>
</dbReference>
<gene>
    <name evidence="2" type="ORF">RirG_193740</name>
</gene>
<evidence type="ECO:0000259" key="1">
    <source>
        <dbReference type="PROSITE" id="PS50097"/>
    </source>
</evidence>
<dbReference type="PANTHER" id="PTHR15600">
    <property type="entry name" value="SACSIN"/>
    <property type="match status" value="1"/>
</dbReference>
<dbReference type="NCBIfam" id="NF047352">
    <property type="entry name" value="P_loop_sacsin"/>
    <property type="match status" value="1"/>
</dbReference>
<dbReference type="OrthoDB" id="1262810at2759"/>
<dbReference type="STRING" id="1432141.A0A015LW52"/>
<dbReference type="InterPro" id="IPR011333">
    <property type="entry name" value="SKP1/BTB/POZ_sf"/>
</dbReference>
<dbReference type="SUPFAM" id="SSF55874">
    <property type="entry name" value="ATPase domain of HSP90 chaperone/DNA topoisomerase II/histidine kinase"/>
    <property type="match status" value="2"/>
</dbReference>
<reference evidence="2 3" key="1">
    <citation type="submission" date="2014-02" db="EMBL/GenBank/DDBJ databases">
        <title>Single nucleus genome sequencing reveals high similarity among nuclei of an endomycorrhizal fungus.</title>
        <authorList>
            <person name="Lin K."/>
            <person name="Geurts R."/>
            <person name="Zhang Z."/>
            <person name="Limpens E."/>
            <person name="Saunders D.G."/>
            <person name="Mu D."/>
            <person name="Pang E."/>
            <person name="Cao H."/>
            <person name="Cha H."/>
            <person name="Lin T."/>
            <person name="Zhou Q."/>
            <person name="Shang Y."/>
            <person name="Li Y."/>
            <person name="Ivanov S."/>
            <person name="Sharma T."/>
            <person name="Velzen R.V."/>
            <person name="Ruijter N.D."/>
            <person name="Aanen D.K."/>
            <person name="Win J."/>
            <person name="Kamoun S."/>
            <person name="Bisseling T."/>
            <person name="Huang S."/>
        </authorList>
    </citation>
    <scope>NUCLEOTIDE SEQUENCE [LARGE SCALE GENOMIC DNA]</scope>
    <source>
        <strain evidence="3">DAOM197198w</strain>
    </source>
</reference>
<dbReference type="PANTHER" id="PTHR15600:SF42">
    <property type="entry name" value="SACSIN"/>
    <property type="match status" value="1"/>
</dbReference>
<dbReference type="Proteomes" id="UP000022910">
    <property type="component" value="Unassembled WGS sequence"/>
</dbReference>
<comment type="caution">
    <text evidence="2">The sequence shown here is derived from an EMBL/GenBank/DDBJ whole genome shotgun (WGS) entry which is preliminary data.</text>
</comment>
<evidence type="ECO:0000313" key="2">
    <source>
        <dbReference type="EMBL" id="EXX58888.1"/>
    </source>
</evidence>
<evidence type="ECO:0000313" key="3">
    <source>
        <dbReference type="Proteomes" id="UP000022910"/>
    </source>
</evidence>
<dbReference type="Gene3D" id="3.30.710.10">
    <property type="entry name" value="Potassium Channel Kv1.1, Chain A"/>
    <property type="match status" value="1"/>
</dbReference>
<sequence length="2855" mass="334801">MPENYSQDEPITRRLHGILKDYPDGSQILREILQNSDDAKSTEQIFILDHNTYPSNRLIKPNSVNYERANLRLGRYQGPALLAKNNTIFEKRDFESLRNLSNSKKKDQIDKIGVMGLGFNSIYHITDFPSFITGDKYANFDPHKWHFLGGIIYNFVDEKLFEESPDQLAPFKIPCDETCDNPFKKPFKGTVFRYPLRDYTESEISNKIYKPKEILDMFHNFYEKESINCLLFLKYIERIYFYELKKGATELELLYTIQLENADQVRQQRRLIAENIVPMMKLLKSKELSSKNQLETSSYVALFSRQKKRDTKKIYSWLILNYLDDLFETEAHCQKKFDIDISNHKLIPNIGLAVPLNNLNVTGRLFCFLPLPIEMPFPVSVHGYFAVKSDRRSLWLPAENEGLALRGSANLNIEWNLYLFEKVLPKAWAKFLRELPFKVPNIRSNDTYKFWPIIKDGISGNLSRFCKGLLQNVIECLNVEDRVFRGPSSSNTIGEISEASVDLYNTSSFQKSEFHWLSLHNGYLEDENVQICNLSSIIKSIGFPFISTLQIIVSCLKNSTKHKDSLHLFTPAIIRNYLRCNSDRWQDGVISREEILSLFEYILKNEKFDELEGFKMIPLADGTLDTLTQSGSSYAYIDSYNKTHKNDECNIFKYQLNKFIDKSITISLYRCLYENAKANWILNIKILDEFAVRDMIEYSLNYKESTKDSEEIPMPDNYEWIYQLWDNLKFRNWDLTKFEDIHLIPTKHFTLRKLKTPTKTFSSKHISNNLISIFEKFGAVFVNSEFDTRKISKWNKVSPYIIKPDKIISVLDSFRANASYPDNLKINLQSSEATELVEHLFNYLRLVNKFNLVQNHIDVIKRFPIFIEVDHNSPIPLLPLQHENKRWYLLPHGEEKLYGKIIYPSDKGGFINSISQNMCYILENIIGIYRLTSNDYWRYYVIPYLKFQRPEDIDIAIDKLFDRLPNFNNELIEVIGNQPFVPAGTIGMFIQQQTPNIINLTKPTELFNPVEMKVTQLFFEDEEVFPVGSYGIRSNSSNKFFRSLQMLWIKKELTSDDIISRINIIVKRINTLEEHDLIRIKALNLLKYIDEKWDQISYNNNALLETIRTNPWIPTFTYERSFISGRKLFSRPIDCFCKKFENLVCYVKPIVEYVPMNMEWNYDPDEKTVLKQLEFCRDNVDQMDQIQPKLKSICMAIYKYMDVAYDSRSQSFDYMKKKLKNQSWILCENIFRSTDKVFIDDLFDGYLPNKNSLIIILPREYYYYKEMFLSMGVQRWSQVKIKDLIQIIKKVVEKDENKVLSIDEINSVIDILICITNKQKINPGERLDGLLVPSTNNILVSLQKIHYDDIEGRLGYEKKHQYLIAHSHVTPQIAKDLKMQSLAGKICDIDHIEDDTWRFYEQDLSLNTKINNITERINFMPYDFIKEFLQIADDAKATHFSVIMDRKQNSYYTKFLLSREMEDLQGPSIWIYFDAQFSNDDIQTLLELKGSCVKDEYDTKIGKFGKGFYYVFHITDLPSIVSGEYITFLDPRARFLPATGYSPKRRRCIRINFIEKEFKKCFPDQCYPYEKMYGCDFTKEFKGTLFRFPLRENLNKINVIRMWKINQEMLFLRNIESCCLYEVNGLSRHQIIWQTKINNIDNCRNSRQTVIDSIDDAQIYQLDIERINGKRKDSEVWVICTGGHDKIKPESSELVEFSKKNRLKPRGGVACLLAKSDNKSLDELKSESFPNPSELYGLIFSYLSLSKASNLKVYLNGNFIIPEHDDSCDSYSYGGCCNFISEYDCFWDSYRYGEWNKYILFEVLADLHVKLLEYIMNLEIRNMRESPNFISHVTNVIDNIWPLKSLKSNFYLKIFKNYGLRVISKLGDNRQRKFFWTEANGGQLVSLQDARILEKEQANISNILINLKVPIQIVKLDKEKMEHLNNIVKSKEPRNFPYTRISGKLICKELQSLRPYKPKDNVFNNDNTHDTLFQLLSFILQDKDSFEFLDGLPLIPLNDGSVGKFGEYDKENIYYIGNQEHIELFPSAGSSKFVSIYLPNDIVRIFSSEAFSKVTNIRKFDATAILDLLKYELPNENILSWNLNDNSIIINNWIKNIWSIINKFGKNIEFEELSKFPLLPVIIPSNMLIKPDIYNPLLYIDKEHFLIPVLVKLKLRFTNMIFPENVHENLKKCILRYNHVNVINSLEKVLLNTNISMKQLFKDSNLTALEYEKFRIFISEGIDILIGYGKYQENFNNILASLPIWPVYSKKNIFIDAKSGIIHSGITFFSFRDNTNFYNCFFFKDTLRKLGATSINEIDFIKNHILPDLKSSTPSKDYIHFLKYTLSSNNPEIEKCFKQHEAIPNKSLTKFVNVDTLYDTDNTLFQSIFADTDKVLPPELQDNHSCLEALKRIGLKHQVDCDTYIECALEIESQVKQGIFPINVIEYRAKDLVQYLYEQINTLNFNDEQWNKIKGTKFILTEKTNQNQFYQESKETFRFESFENLCSQKYKKICWTQYPLFDENVEPNDIFNVHHPEIGIPFIENIIEHWFVVVTMLKEKKWNNNNKRELKNVINEIYKVMNENSKEENMKVLIKSKINDPNKKLFLNGDDPFDEKNWVTGKDLVFGLIADIGFRKIYKVKDCLKEYRDLLLLAGASEIKTPSISLLSNPTFNSKDKLLNSLLDKLVSQSDDKNFDVIFIIGEEKIGANKCVLSAVSTYFETMFSNGSNKSTENKIEISINDTTPNIFWVILRWLYGQSFEDAAKSVLRKRDEFTTEKESYELTFLIDILKATDFYEVELKDEVEDLIINSKYINFANVCEILELSDKFKATRLKDYCEKYIKLNRQLVIDQLVEFHEDTNERSKMLDLLLAVNE</sequence>
<dbReference type="InterPro" id="IPR052972">
    <property type="entry name" value="Sacsin_chaperone_reg"/>
</dbReference>
<dbReference type="PROSITE" id="PS50097">
    <property type="entry name" value="BTB"/>
    <property type="match status" value="1"/>
</dbReference>
<accession>A0A015LW52</accession>
<dbReference type="EMBL" id="JEMT01026579">
    <property type="protein sequence ID" value="EXX58888.1"/>
    <property type="molecule type" value="Genomic_DNA"/>
</dbReference>
<dbReference type="SUPFAM" id="SSF54695">
    <property type="entry name" value="POZ domain"/>
    <property type="match status" value="1"/>
</dbReference>
<name>A0A015LW52_RHIIW</name>
<dbReference type="CDD" id="cd18186">
    <property type="entry name" value="BTB_POZ_ZBTB_KLHL-like"/>
    <property type="match status" value="1"/>
</dbReference>
<dbReference type="Pfam" id="PF00651">
    <property type="entry name" value="BTB"/>
    <property type="match status" value="1"/>
</dbReference>
<organism evidence="2 3">
    <name type="scientific">Rhizophagus irregularis (strain DAOM 197198w)</name>
    <name type="common">Glomus intraradices</name>
    <dbReference type="NCBI Taxonomy" id="1432141"/>
    <lineage>
        <taxon>Eukaryota</taxon>
        <taxon>Fungi</taxon>
        <taxon>Fungi incertae sedis</taxon>
        <taxon>Mucoromycota</taxon>
        <taxon>Glomeromycotina</taxon>
        <taxon>Glomeromycetes</taxon>
        <taxon>Glomerales</taxon>
        <taxon>Glomeraceae</taxon>
        <taxon>Rhizophagus</taxon>
    </lineage>
</organism>
<protein>
    <recommendedName>
        <fullName evidence="1">BTB domain-containing protein</fullName>
    </recommendedName>
</protein>
<proteinExistence type="predicted"/>
<dbReference type="HOGENOM" id="CLU_000417_1_0_1"/>